<comment type="caution">
    <text evidence="1">The sequence shown here is derived from an EMBL/GenBank/DDBJ whole genome shotgun (WGS) entry which is preliminary data.</text>
</comment>
<dbReference type="eggNOG" id="ENOG502ZY9M">
    <property type="taxonomic scope" value="Bacteria"/>
</dbReference>
<proteinExistence type="predicted"/>
<evidence type="ECO:0000313" key="1">
    <source>
        <dbReference type="EMBL" id="KGO87075.1"/>
    </source>
</evidence>
<protein>
    <submittedName>
        <fullName evidence="1">Uncharacterized protein</fullName>
    </submittedName>
</protein>
<evidence type="ECO:0000313" key="2">
    <source>
        <dbReference type="Proteomes" id="UP000030152"/>
    </source>
</evidence>
<reference evidence="1 2" key="1">
    <citation type="submission" date="2013-09" db="EMBL/GenBank/DDBJ databases">
        <authorList>
            <person name="Zeng Z."/>
            <person name="Chen C."/>
        </authorList>
    </citation>
    <scope>NUCLEOTIDE SEQUENCE [LARGE SCALE GENOMIC DNA]</scope>
    <source>
        <strain evidence="1 2">WB 3.3-2</strain>
    </source>
</reference>
<dbReference type="EMBL" id="JRLX01000006">
    <property type="protein sequence ID" value="KGO87075.1"/>
    <property type="molecule type" value="Genomic_DNA"/>
</dbReference>
<dbReference type="STRING" id="1121895.GCA_000378485_01853"/>
<dbReference type="Proteomes" id="UP000030152">
    <property type="component" value="Unassembled WGS sequence"/>
</dbReference>
<dbReference type="RefSeq" id="WP_020213010.1">
    <property type="nucleotide sequence ID" value="NZ_JRLX01000006.1"/>
</dbReference>
<name>A0A0A2MFK2_9FLAO</name>
<keyword evidence="2" id="KW-1185">Reference proteome</keyword>
<accession>A0A0A2MFK2</accession>
<gene>
    <name evidence="1" type="ORF">Q765_07650</name>
</gene>
<dbReference type="OrthoDB" id="1359385at2"/>
<dbReference type="AlphaFoldDB" id="A0A0A2MFK2"/>
<organism evidence="1 2">
    <name type="scientific">Flavobacterium rivuli WB 3.3-2 = DSM 21788</name>
    <dbReference type="NCBI Taxonomy" id="1121895"/>
    <lineage>
        <taxon>Bacteria</taxon>
        <taxon>Pseudomonadati</taxon>
        <taxon>Bacteroidota</taxon>
        <taxon>Flavobacteriia</taxon>
        <taxon>Flavobacteriales</taxon>
        <taxon>Flavobacteriaceae</taxon>
        <taxon>Flavobacterium</taxon>
    </lineage>
</organism>
<sequence>MEKLFKEAVANCYEKAKIQMESEEADESDKVSHTDIENFKEEEKQKEQISYKPVLPTYMMTDDGNYTCELKFDNYFDLFVVIEDLIEISLHTLYNSGTENSGQIRHPTQKLVSVLELVKKLLPGDTGQTLTELNDYLISKQDA</sequence>